<feature type="domain" description="Nucleotidyltransferase-like" evidence="1">
    <location>
        <begin position="119"/>
        <end position="270"/>
    </location>
</feature>
<sequence>MCDPDPFGIDEEEAFEKLERLWTAYEEASDTAARYAGSMGWKTISGQEYLTHTVRLRYENNRQRTRSLGPRSEETERRKVRFEAGREQARTALDKIGERLDLHARVLKALRLGRVPAVTARFLRELRNEGFGAEHLRIGGGAALAAYEVRSRIRMPLSGGLDADFDLLPTELFVRERDLFDAIAARKIFGPIEEDGGRLVFGRGIVLRLLSDCVAETWMREMHRADATEAEIDAVRWAFGVPAGIPMVAVGTDGTPAPVAALDPRAFAVLAAAEARYLVDPRVGSRLVAQAVASAGVVPKIALEPFEHAHLVLFPEIADAIDGGDGHAEARIVMRF</sequence>
<evidence type="ECO:0000313" key="3">
    <source>
        <dbReference type="Proteomes" id="UP001404845"/>
    </source>
</evidence>
<comment type="caution">
    <text evidence="2">The sequence shown here is derived from an EMBL/GenBank/DDBJ whole genome shotgun (WGS) entry which is preliminary data.</text>
</comment>
<protein>
    <submittedName>
        <fullName evidence="2">GSU2403 family nucleotidyltransferase fold protein</fullName>
    </submittedName>
</protein>
<dbReference type="InterPro" id="IPR058575">
    <property type="entry name" value="NTP_transf_8_dom"/>
</dbReference>
<dbReference type="Pfam" id="PF12281">
    <property type="entry name" value="NTP_transf_8"/>
    <property type="match status" value="1"/>
</dbReference>
<reference evidence="2 3" key="1">
    <citation type="journal article" date="2023" name="PLoS ONE">
        <title>Complete genome assembly of Hawai'i environmental nontuberculous mycobacteria reveals unexpected co-isolation with methylobacteria.</title>
        <authorList>
            <person name="Hendrix J."/>
            <person name="Epperson L.E."/>
            <person name="Tong E.I."/>
            <person name="Chan Y.L."/>
            <person name="Hasan N.A."/>
            <person name="Dawrs S.N."/>
            <person name="Norton G.J."/>
            <person name="Virdi R."/>
            <person name="Crooks J.L."/>
            <person name="Chan E.D."/>
            <person name="Honda J.R."/>
            <person name="Strong M."/>
        </authorList>
    </citation>
    <scope>NUCLEOTIDE SEQUENCE [LARGE SCALE GENOMIC DNA]</scope>
    <source>
        <strain evidence="2 3">NJH_HI01</strain>
    </source>
</reference>
<name>A0ABU9ZB57_9HYPH</name>
<keyword evidence="3" id="KW-1185">Reference proteome</keyword>
<evidence type="ECO:0000313" key="2">
    <source>
        <dbReference type="EMBL" id="MEN3228664.1"/>
    </source>
</evidence>
<gene>
    <name evidence="2" type="ORF">PUR21_13635</name>
</gene>
<proteinExistence type="predicted"/>
<dbReference type="EMBL" id="JAQYXL010000001">
    <property type="protein sequence ID" value="MEN3228664.1"/>
    <property type="molecule type" value="Genomic_DNA"/>
</dbReference>
<organism evidence="2 3">
    <name type="scientific">Methylorubrum rhodesianum</name>
    <dbReference type="NCBI Taxonomy" id="29427"/>
    <lineage>
        <taxon>Bacteria</taxon>
        <taxon>Pseudomonadati</taxon>
        <taxon>Pseudomonadota</taxon>
        <taxon>Alphaproteobacteria</taxon>
        <taxon>Hyphomicrobiales</taxon>
        <taxon>Methylobacteriaceae</taxon>
        <taxon>Methylorubrum</taxon>
    </lineage>
</organism>
<evidence type="ECO:0000259" key="1">
    <source>
        <dbReference type="Pfam" id="PF12281"/>
    </source>
</evidence>
<dbReference type="Proteomes" id="UP001404845">
    <property type="component" value="Unassembled WGS sequence"/>
</dbReference>
<accession>A0ABU9ZB57</accession>
<dbReference type="RefSeq" id="WP_200670652.1">
    <property type="nucleotide sequence ID" value="NZ_JACWCW010000014.1"/>
</dbReference>